<evidence type="ECO:0000313" key="8">
    <source>
        <dbReference type="EMBL" id="QIH43296.1"/>
    </source>
</evidence>
<dbReference type="KEGG" id="vzi:G5S32_14920"/>
<accession>A0A6G7CMM0</accession>
<keyword evidence="5 7" id="KW-1133">Transmembrane helix</keyword>
<feature type="transmembrane region" description="Helical" evidence="7">
    <location>
        <begin position="440"/>
        <end position="468"/>
    </location>
</feature>
<name>A0A6G7CMM0_9VIBR</name>
<dbReference type="InterPro" id="IPR050833">
    <property type="entry name" value="Poly_Biosynth_Transport"/>
</dbReference>
<dbReference type="AlphaFoldDB" id="A0A6G7CMM0"/>
<keyword evidence="3" id="KW-1003">Cell membrane</keyword>
<evidence type="ECO:0000256" key="4">
    <source>
        <dbReference type="ARBA" id="ARBA00022692"/>
    </source>
</evidence>
<feature type="transmembrane region" description="Helical" evidence="7">
    <location>
        <begin position="114"/>
        <end position="135"/>
    </location>
</feature>
<comment type="subcellular location">
    <subcellularLocation>
        <location evidence="1">Cell membrane</location>
        <topology evidence="1">Multi-pass membrane protein</topology>
    </subcellularLocation>
</comment>
<keyword evidence="9" id="KW-1185">Reference proteome</keyword>
<keyword evidence="4 7" id="KW-0812">Transmembrane</keyword>
<evidence type="ECO:0000313" key="9">
    <source>
        <dbReference type="Proteomes" id="UP000503003"/>
    </source>
</evidence>
<feature type="transmembrane region" description="Helical" evidence="7">
    <location>
        <begin position="147"/>
        <end position="166"/>
    </location>
</feature>
<dbReference type="PANTHER" id="PTHR30250">
    <property type="entry name" value="PST FAMILY PREDICTED COLANIC ACID TRANSPORTER"/>
    <property type="match status" value="1"/>
</dbReference>
<evidence type="ECO:0000256" key="2">
    <source>
        <dbReference type="ARBA" id="ARBA00007430"/>
    </source>
</evidence>
<evidence type="ECO:0000256" key="3">
    <source>
        <dbReference type="ARBA" id="ARBA00022475"/>
    </source>
</evidence>
<feature type="transmembrane region" description="Helical" evidence="7">
    <location>
        <begin position="286"/>
        <end position="312"/>
    </location>
</feature>
<protein>
    <submittedName>
        <fullName evidence="8">Oligosaccharide flippase family protein</fullName>
    </submittedName>
</protein>
<feature type="transmembrane region" description="Helical" evidence="7">
    <location>
        <begin position="12"/>
        <end position="35"/>
    </location>
</feature>
<keyword evidence="6 7" id="KW-0472">Membrane</keyword>
<feature type="transmembrane region" description="Helical" evidence="7">
    <location>
        <begin position="81"/>
        <end position="102"/>
    </location>
</feature>
<dbReference type="GO" id="GO:0005886">
    <property type="term" value="C:plasma membrane"/>
    <property type="evidence" value="ECO:0007669"/>
    <property type="project" value="UniProtKB-SubCell"/>
</dbReference>
<gene>
    <name evidence="8" type="ORF">G5S32_14920</name>
</gene>
<dbReference type="PANTHER" id="PTHR30250:SF10">
    <property type="entry name" value="LIPOPOLYSACCHARIDE BIOSYNTHESIS PROTEIN WZXC"/>
    <property type="match status" value="1"/>
</dbReference>
<evidence type="ECO:0000256" key="5">
    <source>
        <dbReference type="ARBA" id="ARBA00022989"/>
    </source>
</evidence>
<dbReference type="Proteomes" id="UP000503003">
    <property type="component" value="Chromosome 2"/>
</dbReference>
<feature type="transmembrane region" description="Helical" evidence="7">
    <location>
        <begin position="353"/>
        <end position="372"/>
    </location>
</feature>
<evidence type="ECO:0000256" key="7">
    <source>
        <dbReference type="SAM" id="Phobius"/>
    </source>
</evidence>
<comment type="similarity">
    <text evidence="2">Belongs to the polysaccharide synthase family.</text>
</comment>
<feature type="transmembrane region" description="Helical" evidence="7">
    <location>
        <begin position="172"/>
        <end position="191"/>
    </location>
</feature>
<sequence length="495" mass="56187">MSFVSKVLSATLWITIVKWVTSVMGVVSTLILARILTPSDFGLVATATLVTAFFEILSRLGTEEYIIKSTSLTNEDIDTSWTLQLIVKLAISLLILSFSHYASVFFNEPRLTQVLMLLATVPVLVGLNNIGVILAKKEMKFKKIMKLELISKVCSFSLTITLAILIRNYWAFIFGTIFHYFIYTSLTYLFYQYRPKFCLRSFYKQIAFSQWTLLKGMVNYTSGKIDQILITKLLGVIELGAYTISQRIISIPSSLLLSPITDAVFPGLGQLLSDDKDFREKIQKTLFISVLVTTPIATIFFLLSTSIVELFLGDSDKWKIVVNILPLIAIQLINSNLCGIMFGVITLLGRVKFLFKFELVSSILFGVIYYLSLKERGLEAVIISKMVLGFLSSLFLLFILMKHVGISISRFFISVIPIVSCNLLSYCIADYISINYHFSSLAIVNLIIIGVSFFLILFLTLYICVLIFKEKLTDWLFIDSCIKNFYKYVYRKYAK</sequence>
<feature type="transmembrane region" description="Helical" evidence="7">
    <location>
        <begin position="378"/>
        <end position="399"/>
    </location>
</feature>
<feature type="transmembrane region" description="Helical" evidence="7">
    <location>
        <begin position="411"/>
        <end position="434"/>
    </location>
</feature>
<organism evidence="8 9">
    <name type="scientific">Vibrio ziniensis</name>
    <dbReference type="NCBI Taxonomy" id="2711221"/>
    <lineage>
        <taxon>Bacteria</taxon>
        <taxon>Pseudomonadati</taxon>
        <taxon>Pseudomonadota</taxon>
        <taxon>Gammaproteobacteria</taxon>
        <taxon>Vibrionales</taxon>
        <taxon>Vibrionaceae</taxon>
        <taxon>Vibrio</taxon>
    </lineage>
</organism>
<dbReference type="EMBL" id="CP049332">
    <property type="protein sequence ID" value="QIH43296.1"/>
    <property type="molecule type" value="Genomic_DNA"/>
</dbReference>
<reference evidence="8 9" key="1">
    <citation type="submission" date="2020-02" db="EMBL/GenBank/DDBJ databases">
        <title>A complete genome of a marine bacterium Vibrio sp. ZWAL4003 isolated from the mangrove sediment with the ability to degrade polysaccharides.</title>
        <authorList>
            <person name="Wu J."/>
            <person name="Qu W."/>
            <person name="Zeng R."/>
        </authorList>
    </citation>
    <scope>NUCLEOTIDE SEQUENCE [LARGE SCALE GENOMIC DNA]</scope>
    <source>
        <strain evidence="8 9">ZWAL4003</strain>
    </source>
</reference>
<feature type="transmembrane region" description="Helical" evidence="7">
    <location>
        <begin position="324"/>
        <end position="348"/>
    </location>
</feature>
<dbReference type="Pfam" id="PF13440">
    <property type="entry name" value="Polysacc_synt_3"/>
    <property type="match status" value="1"/>
</dbReference>
<proteinExistence type="inferred from homology"/>
<evidence type="ECO:0000256" key="1">
    <source>
        <dbReference type="ARBA" id="ARBA00004651"/>
    </source>
</evidence>
<evidence type="ECO:0000256" key="6">
    <source>
        <dbReference type="ARBA" id="ARBA00023136"/>
    </source>
</evidence>
<dbReference type="RefSeq" id="WP_165312833.1">
    <property type="nucleotide sequence ID" value="NZ_CP049332.1"/>
</dbReference>